<keyword evidence="2" id="KW-1185">Reference proteome</keyword>
<gene>
    <name evidence="1" type="ORF">AVEN_114369_1</name>
</gene>
<sequence length="180" mass="20453">TEKIPGEAFSSSDDVVQTIRLSQAGKALRRRISSTPLYRNWSHGMTQKHLKRFLEKHFYQHSPSEDDVQTDDCHRLSRLSAGGSLRHRCTEIGLTPSLLGRSFTGRTAPTRNPHIRALRSPRATAPIPAPYPNGTLAVVFAFKREPYFVYPKVAFIMVEHSKWISSEVGFPTFEPQHFYS</sequence>
<dbReference type="Proteomes" id="UP000499080">
    <property type="component" value="Unassembled WGS sequence"/>
</dbReference>
<evidence type="ECO:0000313" key="1">
    <source>
        <dbReference type="EMBL" id="GBM03978.1"/>
    </source>
</evidence>
<proteinExistence type="predicted"/>
<reference evidence="1 2" key="1">
    <citation type="journal article" date="2019" name="Sci. Rep.">
        <title>Orb-weaving spider Araneus ventricosus genome elucidates the spidroin gene catalogue.</title>
        <authorList>
            <person name="Kono N."/>
            <person name="Nakamura H."/>
            <person name="Ohtoshi R."/>
            <person name="Moran D.A.P."/>
            <person name="Shinohara A."/>
            <person name="Yoshida Y."/>
            <person name="Fujiwara M."/>
            <person name="Mori M."/>
            <person name="Tomita M."/>
            <person name="Arakawa K."/>
        </authorList>
    </citation>
    <scope>NUCLEOTIDE SEQUENCE [LARGE SCALE GENOMIC DNA]</scope>
</reference>
<dbReference type="EMBL" id="BGPR01086585">
    <property type="protein sequence ID" value="GBM03978.1"/>
    <property type="molecule type" value="Genomic_DNA"/>
</dbReference>
<name>A0A4Y2CJR2_ARAVE</name>
<feature type="non-terminal residue" evidence="1">
    <location>
        <position position="1"/>
    </location>
</feature>
<evidence type="ECO:0000313" key="2">
    <source>
        <dbReference type="Proteomes" id="UP000499080"/>
    </source>
</evidence>
<dbReference type="AlphaFoldDB" id="A0A4Y2CJR2"/>
<comment type="caution">
    <text evidence="1">The sequence shown here is derived from an EMBL/GenBank/DDBJ whole genome shotgun (WGS) entry which is preliminary data.</text>
</comment>
<organism evidence="1 2">
    <name type="scientific">Araneus ventricosus</name>
    <name type="common">Orbweaver spider</name>
    <name type="synonym">Epeira ventricosa</name>
    <dbReference type="NCBI Taxonomy" id="182803"/>
    <lineage>
        <taxon>Eukaryota</taxon>
        <taxon>Metazoa</taxon>
        <taxon>Ecdysozoa</taxon>
        <taxon>Arthropoda</taxon>
        <taxon>Chelicerata</taxon>
        <taxon>Arachnida</taxon>
        <taxon>Araneae</taxon>
        <taxon>Araneomorphae</taxon>
        <taxon>Entelegynae</taxon>
        <taxon>Araneoidea</taxon>
        <taxon>Araneidae</taxon>
        <taxon>Araneus</taxon>
    </lineage>
</organism>
<protein>
    <submittedName>
        <fullName evidence="1">Uncharacterized protein</fullName>
    </submittedName>
</protein>
<accession>A0A4Y2CJR2</accession>